<accession>A0A1T5GS88</accession>
<evidence type="ECO:0000313" key="1">
    <source>
        <dbReference type="EMBL" id="SKC11285.1"/>
    </source>
</evidence>
<gene>
    <name evidence="1" type="ORF">SAMN03080601_01943</name>
</gene>
<protein>
    <submittedName>
        <fullName evidence="1">Uncharacterized protein</fullName>
    </submittedName>
</protein>
<sequence length="43" mass="5178">MEFRTTIFLRLDFTFQKWVNELTGILFCIILVDGSYKTIEDEM</sequence>
<dbReference type="EMBL" id="FUYV01000010">
    <property type="protein sequence ID" value="SKC11285.1"/>
    <property type="molecule type" value="Genomic_DNA"/>
</dbReference>
<dbReference type="AlphaFoldDB" id="A0A1T5GS88"/>
<reference evidence="1 2" key="1">
    <citation type="submission" date="2017-02" db="EMBL/GenBank/DDBJ databases">
        <authorList>
            <person name="Peterson S.W."/>
        </authorList>
    </citation>
    <scope>NUCLEOTIDE SEQUENCE [LARGE SCALE GENOMIC DNA]</scope>
    <source>
        <strain evidence="1 2">DSM 24412</strain>
    </source>
</reference>
<proteinExistence type="predicted"/>
<name>A0A1T5GS88_9BACT</name>
<organism evidence="1 2">
    <name type="scientific">Alkalitalea saponilacus</name>
    <dbReference type="NCBI Taxonomy" id="889453"/>
    <lineage>
        <taxon>Bacteria</taxon>
        <taxon>Pseudomonadati</taxon>
        <taxon>Bacteroidota</taxon>
        <taxon>Bacteroidia</taxon>
        <taxon>Marinilabiliales</taxon>
        <taxon>Marinilabiliaceae</taxon>
        <taxon>Alkalitalea</taxon>
    </lineage>
</organism>
<evidence type="ECO:0000313" key="2">
    <source>
        <dbReference type="Proteomes" id="UP000191055"/>
    </source>
</evidence>
<dbReference type="Proteomes" id="UP000191055">
    <property type="component" value="Unassembled WGS sequence"/>
</dbReference>
<keyword evidence="2" id="KW-1185">Reference proteome</keyword>